<dbReference type="STRING" id="6832.A0A553P4I6"/>
<gene>
    <name evidence="3" type="ORF">TCAL_00197</name>
</gene>
<comment type="caution">
    <text evidence="3">The sequence shown here is derived from an EMBL/GenBank/DDBJ whole genome shotgun (WGS) entry which is preliminary data.</text>
</comment>
<dbReference type="InterPro" id="IPR039757">
    <property type="entry name" value="EIF2D"/>
</dbReference>
<dbReference type="PANTHER" id="PTHR12217:SF4">
    <property type="entry name" value="EUKARYOTIC TRANSLATION INITIATION FACTOR 2D"/>
    <property type="match status" value="1"/>
</dbReference>
<dbReference type="InterPro" id="IPR048248">
    <property type="entry name" value="PUA_eIF2d-like"/>
</dbReference>
<evidence type="ECO:0000313" key="4">
    <source>
        <dbReference type="Proteomes" id="UP000318571"/>
    </source>
</evidence>
<dbReference type="AlphaFoldDB" id="A0A553P4I6"/>
<feature type="domain" description="SUI1" evidence="2">
    <location>
        <begin position="490"/>
        <end position="564"/>
    </location>
</feature>
<dbReference type="SUPFAM" id="SSF47592">
    <property type="entry name" value="SWIB/MDM2 domain"/>
    <property type="match status" value="1"/>
</dbReference>
<dbReference type="NCBIfam" id="TIGR00451">
    <property type="entry name" value="unchar_dom_2"/>
    <property type="match status" value="1"/>
</dbReference>
<evidence type="ECO:0000313" key="3">
    <source>
        <dbReference type="EMBL" id="TRY72572.1"/>
    </source>
</evidence>
<dbReference type="SUPFAM" id="SSF88697">
    <property type="entry name" value="PUA domain-like"/>
    <property type="match status" value="1"/>
</dbReference>
<dbReference type="InterPro" id="IPR041366">
    <property type="entry name" value="Pre-PUA"/>
</dbReference>
<accession>A0A553P4I6</accession>
<dbReference type="InterPro" id="IPR039759">
    <property type="entry name" value="eIF2D_SUI1"/>
</dbReference>
<dbReference type="FunFam" id="3.10.400.20:FF:000002">
    <property type="entry name" value="Eukaryotic translation initiation factor 2D"/>
    <property type="match status" value="1"/>
</dbReference>
<name>A0A553P4I6_TIGCA</name>
<dbReference type="CDD" id="cd21156">
    <property type="entry name" value="PUA_eIF2d-like"/>
    <property type="match status" value="1"/>
</dbReference>
<evidence type="ECO:0000259" key="2">
    <source>
        <dbReference type="PROSITE" id="PS50296"/>
    </source>
</evidence>
<dbReference type="SUPFAM" id="SSF55159">
    <property type="entry name" value="eIF1-like"/>
    <property type="match status" value="1"/>
</dbReference>
<dbReference type="PANTHER" id="PTHR12217">
    <property type="entry name" value="EUKARYOTIC TRANSLATION INITIATION FACTOR 2D"/>
    <property type="match status" value="1"/>
</dbReference>
<dbReference type="Pfam" id="PF26292">
    <property type="entry name" value="PUA_elF2D"/>
    <property type="match status" value="1"/>
</dbReference>
<dbReference type="Pfam" id="PF26291">
    <property type="entry name" value="SWIB_eIF2D"/>
    <property type="match status" value="1"/>
</dbReference>
<dbReference type="InterPro" id="IPR004521">
    <property type="entry name" value="Uncharacterised_CHP00451"/>
</dbReference>
<protein>
    <recommendedName>
        <fullName evidence="2">SUI1 domain-containing protein</fullName>
    </recommendedName>
</protein>
<dbReference type="OMA" id="MFLKPYR"/>
<keyword evidence="1" id="KW-0963">Cytoplasm</keyword>
<dbReference type="OrthoDB" id="199771at2759"/>
<proteinExistence type="predicted"/>
<dbReference type="InterPro" id="IPR057429">
    <property type="entry name" value="WH_eIF2D"/>
</dbReference>
<reference evidence="3 4" key="1">
    <citation type="journal article" date="2018" name="Nat. Ecol. Evol.">
        <title>Genomic signatures of mitonuclear coevolution across populations of Tigriopus californicus.</title>
        <authorList>
            <person name="Barreto F.S."/>
            <person name="Watson E.T."/>
            <person name="Lima T.G."/>
            <person name="Willett C.S."/>
            <person name="Edmands S."/>
            <person name="Li W."/>
            <person name="Burton R.S."/>
        </authorList>
    </citation>
    <scope>NUCLEOTIDE SEQUENCE [LARGE SCALE GENOMIC DNA]</scope>
    <source>
        <strain evidence="3 4">San Diego</strain>
    </source>
</reference>
<dbReference type="InterPro" id="IPR015947">
    <property type="entry name" value="PUA-like_sf"/>
</dbReference>
<dbReference type="FunFam" id="3.30.780.10:FF:000008">
    <property type="entry name" value="eukaryotic translation initiation factor 2D"/>
    <property type="match status" value="1"/>
</dbReference>
<dbReference type="InterPro" id="IPR001950">
    <property type="entry name" value="SUI1"/>
</dbReference>
<dbReference type="PROSITE" id="PS50890">
    <property type="entry name" value="PUA"/>
    <property type="match status" value="1"/>
</dbReference>
<organism evidence="3 4">
    <name type="scientific">Tigriopus californicus</name>
    <name type="common">Marine copepod</name>
    <dbReference type="NCBI Taxonomy" id="6832"/>
    <lineage>
        <taxon>Eukaryota</taxon>
        <taxon>Metazoa</taxon>
        <taxon>Ecdysozoa</taxon>
        <taxon>Arthropoda</taxon>
        <taxon>Crustacea</taxon>
        <taxon>Multicrustacea</taxon>
        <taxon>Hexanauplia</taxon>
        <taxon>Copepoda</taxon>
        <taxon>Harpacticoida</taxon>
        <taxon>Harpacticidae</taxon>
        <taxon>Tigriopus</taxon>
    </lineage>
</organism>
<dbReference type="GO" id="GO:0003723">
    <property type="term" value="F:RNA binding"/>
    <property type="evidence" value="ECO:0007669"/>
    <property type="project" value="InterPro"/>
</dbReference>
<dbReference type="InterPro" id="IPR036877">
    <property type="entry name" value="SUI1_dom_sf"/>
</dbReference>
<dbReference type="InterPro" id="IPR048247">
    <property type="entry name" value="eIF2D_N"/>
</dbReference>
<dbReference type="InterPro" id="IPR036885">
    <property type="entry name" value="SWIB_MDM2_dom_sf"/>
</dbReference>
<sequence length="587" mass="66419">MFLKAYRVKSNIQMKGSDKKKFKAELRKKFPLLTEERLNELLPTKDEVVLSKIYTFNGDSVLVYTHQKNPLFFELEKDKVIFPTVYTLWKYPDLLPSFPTWPLVLPKIANGADLMIPGIVVDYERGDKAYLNGKLKRDDAVYVNLTNNRAAVAVGVSYHSSEDLYMAGRRGKGLKILHFAGDKLWESGSKVPLPTMNPPDGLDFINHTEENQYVSDDENDPAEEIESVQDDRVEEVVEGAKDLQVQDVPEVEEDPRSPQEIMDELLENAFLQAWKTSAKKAELPMLTSNFFRVHMVSQCPKGKSLDVKKSSYKKLSKFLSEKSKEGLITVKELTKGVESITDVKRDHEKIQHFRVIKVVKDEEPEEEVLPCDMKYEPPEITELFIVSGPVQAIFKPLGIPKGRGLTGPQVREEVKRYVLENDMQDPERKSLVKLNPEMAGVVLGKGENGVFSLKWDDLHSRIQAKMSNGFSLRFPGEAESKVSKGALEPIEITTATRSGNKKVTLVHRLELFRISPKEFAQKLQVGVAASTSVHEAPNQKPGAVEVLVQGNQTSFISKLLLQEYKIPRKYVKEQEVVKKKKGKNPPK</sequence>
<dbReference type="Pfam" id="PF17832">
    <property type="entry name" value="Pre-PUA"/>
    <property type="match status" value="1"/>
</dbReference>
<dbReference type="PROSITE" id="PS50296">
    <property type="entry name" value="SUI1"/>
    <property type="match status" value="1"/>
</dbReference>
<keyword evidence="4" id="KW-1185">Reference proteome</keyword>
<dbReference type="CDD" id="cd11610">
    <property type="entry name" value="eIF2D_N"/>
    <property type="match status" value="1"/>
</dbReference>
<dbReference type="CDD" id="cd11608">
    <property type="entry name" value="eIF2D_C"/>
    <property type="match status" value="1"/>
</dbReference>
<dbReference type="Pfam" id="PF25304">
    <property type="entry name" value="WHD_eIF2D"/>
    <property type="match status" value="1"/>
</dbReference>
<dbReference type="InterPro" id="IPR058886">
    <property type="entry name" value="SWIB_eIF2D"/>
</dbReference>
<dbReference type="Proteomes" id="UP000318571">
    <property type="component" value="Chromosome 7"/>
</dbReference>
<evidence type="ECO:0000256" key="1">
    <source>
        <dbReference type="ARBA" id="ARBA00022490"/>
    </source>
</evidence>
<dbReference type="EMBL" id="VCGU01000008">
    <property type="protein sequence ID" value="TRY72572.1"/>
    <property type="molecule type" value="Genomic_DNA"/>
</dbReference>
<dbReference type="Gene3D" id="3.30.780.10">
    <property type="entry name" value="SUI1-like domain"/>
    <property type="match status" value="1"/>
</dbReference>
<dbReference type="GO" id="GO:0003743">
    <property type="term" value="F:translation initiation factor activity"/>
    <property type="evidence" value="ECO:0007669"/>
    <property type="project" value="InterPro"/>
</dbReference>
<dbReference type="Gene3D" id="3.10.400.20">
    <property type="match status" value="1"/>
</dbReference>
<dbReference type="Pfam" id="PF01253">
    <property type="entry name" value="SUI1"/>
    <property type="match status" value="1"/>
</dbReference>
<dbReference type="GO" id="GO:0001731">
    <property type="term" value="P:formation of translation preinitiation complex"/>
    <property type="evidence" value="ECO:0007669"/>
    <property type="project" value="InterPro"/>
</dbReference>